<accession>A0AAU0B9K1</accession>
<evidence type="ECO:0000313" key="2">
    <source>
        <dbReference type="Proteomes" id="UP001302716"/>
    </source>
</evidence>
<dbReference type="EMBL" id="CP103836">
    <property type="protein sequence ID" value="WOB49390.1"/>
    <property type="molecule type" value="Genomic_DNA"/>
</dbReference>
<protein>
    <submittedName>
        <fullName evidence="1">Type III effector</fullName>
    </submittedName>
</protein>
<name>A0AAU0B9K1_9XANT</name>
<dbReference type="AlphaFoldDB" id="A0AAU0B9K1"/>
<dbReference type="InterPro" id="IPR049923">
    <property type="entry name" value="AvrXv3-like"/>
</dbReference>
<dbReference type="Proteomes" id="UP001302716">
    <property type="component" value="Chromosome"/>
</dbReference>
<dbReference type="NCBIfam" id="NF041401">
    <property type="entry name" value="XopAF"/>
    <property type="match status" value="1"/>
</dbReference>
<proteinExistence type="predicted"/>
<evidence type="ECO:0000313" key="1">
    <source>
        <dbReference type="EMBL" id="WOB49390.1"/>
    </source>
</evidence>
<reference evidence="1 2" key="1">
    <citation type="submission" date="2022-08" db="EMBL/GenBank/DDBJ databases">
        <title>Whole genome sequencing-based tracing of a 2022 introduction and outbreak of Xanthomonas hortorum pv. pelargonii.</title>
        <authorList>
            <person name="Iruegas-Bocardo F."/>
            <person name="Weisberg A.K."/>
            <person name="Riutta E.R."/>
            <person name="Kilday K."/>
            <person name="Bonkowski J.C."/>
            <person name="Creswell T."/>
            <person name="Daughtrey M.L."/>
            <person name="Rane K."/>
            <person name="Grunwald N.J."/>
            <person name="Chang J.H."/>
            <person name="Putnam M.L."/>
        </authorList>
    </citation>
    <scope>NUCLEOTIDE SEQUENCE [LARGE SCALE GENOMIC DNA]</scope>
    <source>
        <strain evidence="1 2">22-323</strain>
    </source>
</reference>
<keyword evidence="2" id="KW-1185">Reference proteome</keyword>
<organism evidence="1 2">
    <name type="scientific">Xanthomonas hydrangeae</name>
    <dbReference type="NCBI Taxonomy" id="2775159"/>
    <lineage>
        <taxon>Bacteria</taxon>
        <taxon>Pseudomonadati</taxon>
        <taxon>Pseudomonadota</taxon>
        <taxon>Gammaproteobacteria</taxon>
        <taxon>Lysobacterales</taxon>
        <taxon>Lysobacteraceae</taxon>
        <taxon>Xanthomonas</taxon>
    </lineage>
</organism>
<sequence length="136" mass="14863">MPVVTDNMTACIAVACAAERIDHYTGERMPGAQVRVFHLLPLNHQELMPENVIASIRDYIHDVKAKGLTMRVAMYGGDRVGDFSVSTAETLGCLFENEGIPVEFNETCANRNSEALLGAVILNDNSTQFIKHLVAA</sequence>
<gene>
    <name evidence="1" type="ORF">NYR97_19655</name>
</gene>